<evidence type="ECO:0000313" key="2">
    <source>
        <dbReference type="Proteomes" id="UP001165064"/>
    </source>
</evidence>
<name>A0ACB5SQU1_AMBMO</name>
<reference evidence="1" key="1">
    <citation type="submission" date="2023-04" db="EMBL/GenBank/DDBJ databases">
        <title>Ambrosiozyma monospora NBRC 10751.</title>
        <authorList>
            <person name="Ichikawa N."/>
            <person name="Sato H."/>
            <person name="Tonouchi N."/>
        </authorList>
    </citation>
    <scope>NUCLEOTIDE SEQUENCE</scope>
    <source>
        <strain evidence="1">NBRC 10751</strain>
    </source>
</reference>
<proteinExistence type="predicted"/>
<comment type="caution">
    <text evidence="1">The sequence shown here is derived from an EMBL/GenBank/DDBJ whole genome shotgun (WGS) entry which is preliminary data.</text>
</comment>
<protein>
    <submittedName>
        <fullName evidence="1">Unnamed protein product</fullName>
    </submittedName>
</protein>
<evidence type="ECO:0000313" key="1">
    <source>
        <dbReference type="EMBL" id="GME70168.1"/>
    </source>
</evidence>
<keyword evidence="2" id="KW-1185">Reference proteome</keyword>
<dbReference type="EMBL" id="BSXS01000003">
    <property type="protein sequence ID" value="GME70168.1"/>
    <property type="molecule type" value="Genomic_DNA"/>
</dbReference>
<accession>A0ACB5SQU1</accession>
<organism evidence="1 2">
    <name type="scientific">Ambrosiozyma monospora</name>
    <name type="common">Yeast</name>
    <name type="synonym">Endomycopsis monosporus</name>
    <dbReference type="NCBI Taxonomy" id="43982"/>
    <lineage>
        <taxon>Eukaryota</taxon>
        <taxon>Fungi</taxon>
        <taxon>Dikarya</taxon>
        <taxon>Ascomycota</taxon>
        <taxon>Saccharomycotina</taxon>
        <taxon>Pichiomycetes</taxon>
        <taxon>Pichiales</taxon>
        <taxon>Pichiaceae</taxon>
        <taxon>Ambrosiozyma</taxon>
    </lineage>
</organism>
<gene>
    <name evidence="1" type="ORF">Amon02_000007000</name>
</gene>
<dbReference type="Proteomes" id="UP001165064">
    <property type="component" value="Unassembled WGS sequence"/>
</dbReference>
<sequence>MPMQYVRNSFSVEQIGTELAPSLYWVGDSLGTRQDHVNKQSTSFHLHLQQKRMTFFITKLFREFQTARANGNHLPDLTFEFNPLVTIGKIKSNVTIPHLIHYTLMFSVILFVLIILPIHWAFKLLFVFGWTTILTVPILSQFFNYGLPVLVWVFLFFSSKFIPLQIRPPISVQVLPGMETILYGENLSELLASYTSTFLDLLSWFPYGILHFGLPGVIAALIWLFAPPTTLRRFGFSFGYMNLFGVIIQNLLFSCAPPWYKVLHGLEKANYSMKGSPGGLARIDTLFGFDMYTTTFTNSPLIFGAMPSLHSACASMDALWLSYLFPRLTPLWCLYVSILWFSTMYLTHHYFIDLVVGSCLAVTSFCLVKYTGNLPENPKFCRWSYDRLEFHDIHRADPLNAMNSVDFDFADDELAPSLEGTTNDSFEMTPSTATMEMQALDNSTAPVKSAPNENFALDDEDEFAHHTANREIRSAPSAL</sequence>